<evidence type="ECO:0000256" key="5">
    <source>
        <dbReference type="ARBA" id="ARBA00013200"/>
    </source>
</evidence>
<dbReference type="Proteomes" id="UP001319882">
    <property type="component" value="Unassembled WGS sequence"/>
</dbReference>
<evidence type="ECO:0000313" key="20">
    <source>
        <dbReference type="EMBL" id="MCB8890216.1"/>
    </source>
</evidence>
<dbReference type="EMBL" id="WHVL01000006">
    <property type="protein sequence ID" value="MCB8890216.1"/>
    <property type="molecule type" value="Genomic_DNA"/>
</dbReference>
<organism evidence="20 21">
    <name type="scientific">Vreelandella malpeensis</name>
    <dbReference type="NCBI Taxonomy" id="1172368"/>
    <lineage>
        <taxon>Bacteria</taxon>
        <taxon>Pseudomonadati</taxon>
        <taxon>Pseudomonadota</taxon>
        <taxon>Gammaproteobacteria</taxon>
        <taxon>Oceanospirillales</taxon>
        <taxon>Halomonadaceae</taxon>
        <taxon>Vreelandella</taxon>
    </lineage>
</organism>
<keyword evidence="10 19" id="KW-0812">Transmembrane</keyword>
<reference evidence="20 21" key="1">
    <citation type="journal article" date="2021" name="Sci. Rep.">
        <title>Genome analysis of a halophilic bacterium Halomonas malpeensis YU-PRIM-29(T) reveals its exopolysaccharide and pigment producing capabilities.</title>
        <authorList>
            <person name="Athmika"/>
            <person name="Ghate S.D."/>
            <person name="Arun A.B."/>
            <person name="Rao S.S."/>
            <person name="Kumar S.T.A."/>
            <person name="Kandiyil M.K."/>
            <person name="Saptami K."/>
            <person name="Rekha P.D."/>
        </authorList>
    </citation>
    <scope>NUCLEOTIDE SEQUENCE [LARGE SCALE GENOMIC DNA]</scope>
    <source>
        <strain evidence="21">prim 29</strain>
    </source>
</reference>
<accession>A0ABS8DV48</accession>
<evidence type="ECO:0000256" key="18">
    <source>
        <dbReference type="ARBA" id="ARBA00049504"/>
    </source>
</evidence>
<keyword evidence="8 19" id="KW-0169">Cobalamin biosynthesis</keyword>
<keyword evidence="11 19" id="KW-0460">Magnesium</keyword>
<comment type="catalytic activity">
    <reaction evidence="17 19">
        <text>alpha-ribazole + adenosylcob(III)inamide-GDP = adenosylcob(III)alamin + GMP + H(+)</text>
        <dbReference type="Rhea" id="RHEA:16049"/>
        <dbReference type="ChEBI" id="CHEBI:10329"/>
        <dbReference type="ChEBI" id="CHEBI:15378"/>
        <dbReference type="ChEBI" id="CHEBI:18408"/>
        <dbReference type="ChEBI" id="CHEBI:58115"/>
        <dbReference type="ChEBI" id="CHEBI:60487"/>
        <dbReference type="EC" id="2.7.8.26"/>
    </reaction>
</comment>
<evidence type="ECO:0000256" key="12">
    <source>
        <dbReference type="ARBA" id="ARBA00022989"/>
    </source>
</evidence>
<evidence type="ECO:0000256" key="2">
    <source>
        <dbReference type="ARBA" id="ARBA00004651"/>
    </source>
</evidence>
<evidence type="ECO:0000256" key="17">
    <source>
        <dbReference type="ARBA" id="ARBA00048623"/>
    </source>
</evidence>
<sequence>MKSALYGLVLAFQFLTRLPLPLECPWNAATRRWALRAYPLVGLGIGALLALAAWGLGQLALPTPLVALALLSLWVALSGGLHLDGVMDLADALGSNQPLERRLEIMKDPQVGSFGLLALVFLLAWKGALLWAFVEYHVPLVWLFALPAIARCMGGAFLVLGPCLRPAGMAYSARRSVGNRDVALSLVPVLAAALFTPALALWLLVAALFTALYRVAVLRAFKGINGDMVGALIEGGELWLLLTMWSFWWFATA</sequence>
<keyword evidence="21" id="KW-1185">Reference proteome</keyword>
<evidence type="ECO:0000256" key="14">
    <source>
        <dbReference type="ARBA" id="ARBA00025228"/>
    </source>
</evidence>
<dbReference type="GO" id="GO:0051073">
    <property type="term" value="F:adenosylcobinamide-GDP ribazoletransferase activity"/>
    <property type="evidence" value="ECO:0007669"/>
    <property type="project" value="UniProtKB-EC"/>
</dbReference>
<evidence type="ECO:0000256" key="19">
    <source>
        <dbReference type="HAMAP-Rule" id="MF_00719"/>
    </source>
</evidence>
<evidence type="ECO:0000256" key="1">
    <source>
        <dbReference type="ARBA" id="ARBA00001946"/>
    </source>
</evidence>
<evidence type="ECO:0000256" key="16">
    <source>
        <dbReference type="ARBA" id="ARBA00032853"/>
    </source>
</evidence>
<evidence type="ECO:0000256" key="10">
    <source>
        <dbReference type="ARBA" id="ARBA00022692"/>
    </source>
</evidence>
<comment type="pathway">
    <text evidence="3 19">Cofactor biosynthesis; adenosylcobalamin biosynthesis; adenosylcobalamin from cob(II)yrinate a,c-diamide: step 7/7.</text>
</comment>
<keyword evidence="12 19" id="KW-1133">Transmembrane helix</keyword>
<dbReference type="HAMAP" id="MF_00719">
    <property type="entry name" value="CobS"/>
    <property type="match status" value="1"/>
</dbReference>
<gene>
    <name evidence="19 20" type="primary">cobS</name>
    <name evidence="20" type="ORF">GEV37_13945</name>
</gene>
<evidence type="ECO:0000256" key="8">
    <source>
        <dbReference type="ARBA" id="ARBA00022573"/>
    </source>
</evidence>
<feature type="transmembrane region" description="Helical" evidence="19">
    <location>
        <begin position="140"/>
        <end position="161"/>
    </location>
</feature>
<evidence type="ECO:0000256" key="9">
    <source>
        <dbReference type="ARBA" id="ARBA00022679"/>
    </source>
</evidence>
<comment type="function">
    <text evidence="14 19">Joins adenosylcobinamide-GDP and alpha-ribazole to generate adenosylcobalamin (Ado-cobalamin). Also synthesizes adenosylcobalamin 5'-phosphate from adenosylcobinamide-GDP and alpha-ribazole 5'-phosphate.</text>
</comment>
<feature type="transmembrane region" description="Helical" evidence="19">
    <location>
        <begin position="37"/>
        <end position="56"/>
    </location>
</feature>
<evidence type="ECO:0000256" key="13">
    <source>
        <dbReference type="ARBA" id="ARBA00023136"/>
    </source>
</evidence>
<dbReference type="RefSeq" id="WP_227390885.1">
    <property type="nucleotide sequence ID" value="NZ_JBHSCJ010000008.1"/>
</dbReference>
<dbReference type="EC" id="2.7.8.26" evidence="5 19"/>
<protein>
    <recommendedName>
        <fullName evidence="6 19">Adenosylcobinamide-GDP ribazoletransferase</fullName>
        <ecNumber evidence="5 19">2.7.8.26</ecNumber>
    </recommendedName>
    <alternativeName>
        <fullName evidence="16 19">Cobalamin synthase</fullName>
    </alternativeName>
    <alternativeName>
        <fullName evidence="15 19">Cobalamin-5'-phosphate synthase</fullName>
    </alternativeName>
</protein>
<keyword evidence="7 19" id="KW-1003">Cell membrane</keyword>
<evidence type="ECO:0000256" key="3">
    <source>
        <dbReference type="ARBA" id="ARBA00004663"/>
    </source>
</evidence>
<comment type="cofactor">
    <cofactor evidence="1 19">
        <name>Mg(2+)</name>
        <dbReference type="ChEBI" id="CHEBI:18420"/>
    </cofactor>
</comment>
<feature type="transmembrane region" description="Helical" evidence="19">
    <location>
        <begin position="229"/>
        <end position="251"/>
    </location>
</feature>
<comment type="subcellular location">
    <subcellularLocation>
        <location evidence="2 19">Cell membrane</location>
        <topology evidence="2 19">Multi-pass membrane protein</topology>
    </subcellularLocation>
</comment>
<evidence type="ECO:0000256" key="11">
    <source>
        <dbReference type="ARBA" id="ARBA00022842"/>
    </source>
</evidence>
<evidence type="ECO:0000256" key="15">
    <source>
        <dbReference type="ARBA" id="ARBA00032605"/>
    </source>
</evidence>
<dbReference type="PANTHER" id="PTHR34148:SF1">
    <property type="entry name" value="ADENOSYLCOBINAMIDE-GDP RIBAZOLETRANSFERASE"/>
    <property type="match status" value="1"/>
</dbReference>
<evidence type="ECO:0000256" key="7">
    <source>
        <dbReference type="ARBA" id="ARBA00022475"/>
    </source>
</evidence>
<keyword evidence="13 19" id="KW-0472">Membrane</keyword>
<name>A0ABS8DV48_9GAMM</name>
<dbReference type="NCBIfam" id="TIGR00317">
    <property type="entry name" value="cobS"/>
    <property type="match status" value="1"/>
</dbReference>
<feature type="transmembrane region" description="Helical" evidence="19">
    <location>
        <begin position="111"/>
        <end position="134"/>
    </location>
</feature>
<comment type="catalytic activity">
    <reaction evidence="18 19">
        <text>alpha-ribazole 5'-phosphate + adenosylcob(III)inamide-GDP = adenosylcob(III)alamin 5'-phosphate + GMP + H(+)</text>
        <dbReference type="Rhea" id="RHEA:23560"/>
        <dbReference type="ChEBI" id="CHEBI:15378"/>
        <dbReference type="ChEBI" id="CHEBI:57918"/>
        <dbReference type="ChEBI" id="CHEBI:58115"/>
        <dbReference type="ChEBI" id="CHEBI:60487"/>
        <dbReference type="ChEBI" id="CHEBI:60493"/>
        <dbReference type="EC" id="2.7.8.26"/>
    </reaction>
</comment>
<keyword evidence="9 19" id="KW-0808">Transferase</keyword>
<evidence type="ECO:0000256" key="4">
    <source>
        <dbReference type="ARBA" id="ARBA00010561"/>
    </source>
</evidence>
<evidence type="ECO:0000256" key="6">
    <source>
        <dbReference type="ARBA" id="ARBA00015850"/>
    </source>
</evidence>
<dbReference type="InterPro" id="IPR003805">
    <property type="entry name" value="CobS"/>
</dbReference>
<evidence type="ECO:0000313" key="21">
    <source>
        <dbReference type="Proteomes" id="UP001319882"/>
    </source>
</evidence>
<dbReference type="Pfam" id="PF02654">
    <property type="entry name" value="CobS"/>
    <property type="match status" value="1"/>
</dbReference>
<comment type="similarity">
    <text evidence="4 19">Belongs to the CobS family.</text>
</comment>
<dbReference type="PANTHER" id="PTHR34148">
    <property type="entry name" value="ADENOSYLCOBINAMIDE-GDP RIBAZOLETRANSFERASE"/>
    <property type="match status" value="1"/>
</dbReference>
<feature type="transmembrane region" description="Helical" evidence="19">
    <location>
        <begin position="182"/>
        <end position="209"/>
    </location>
</feature>
<proteinExistence type="inferred from homology"/>
<comment type="caution">
    <text evidence="20">The sequence shown here is derived from an EMBL/GenBank/DDBJ whole genome shotgun (WGS) entry which is preliminary data.</text>
</comment>